<dbReference type="Gene3D" id="3.40.50.720">
    <property type="entry name" value="NAD(P)-binding Rossmann-like Domain"/>
    <property type="match status" value="1"/>
</dbReference>
<protein>
    <submittedName>
        <fullName evidence="3">SDR family oxidoreductase</fullName>
    </submittedName>
</protein>
<accession>A0A846YYC1</accession>
<dbReference type="SUPFAM" id="SSF51735">
    <property type="entry name" value="NAD(P)-binding Rossmann-fold domains"/>
    <property type="match status" value="1"/>
</dbReference>
<sequence length="112" mass="11428">MDFHDPDVLVTGATGFIGRWLVAELLGRGRPVAVTVRRPAARAASCGHGCASTASPTAVSPSSTPTSPGRASPWPRPITSGWSRCGTSTTPPRYSVSASPGTRPAGRTSTAP</sequence>
<dbReference type="AlphaFoldDB" id="A0A846YYC1"/>
<evidence type="ECO:0000313" key="3">
    <source>
        <dbReference type="EMBL" id="NKZ05970.1"/>
    </source>
</evidence>
<dbReference type="InterPro" id="IPR036291">
    <property type="entry name" value="NAD(P)-bd_dom_sf"/>
</dbReference>
<reference evidence="3 4" key="1">
    <citation type="submission" date="2020-04" db="EMBL/GenBank/DDBJ databases">
        <title>MicrobeNet Type strains.</title>
        <authorList>
            <person name="Nicholson A.C."/>
        </authorList>
    </citation>
    <scope>NUCLEOTIDE SEQUENCE [LARGE SCALE GENOMIC DNA]</scope>
    <source>
        <strain evidence="3 4">ATCC BAA-277</strain>
    </source>
</reference>
<feature type="region of interest" description="Disordered" evidence="1">
    <location>
        <begin position="44"/>
        <end position="112"/>
    </location>
</feature>
<dbReference type="EMBL" id="JAAXPI010000028">
    <property type="protein sequence ID" value="NKZ05970.1"/>
    <property type="molecule type" value="Genomic_DNA"/>
</dbReference>
<dbReference type="Proteomes" id="UP000579250">
    <property type="component" value="Unassembled WGS sequence"/>
</dbReference>
<gene>
    <name evidence="3" type="ORF">HGB48_19770</name>
</gene>
<evidence type="ECO:0000313" key="4">
    <source>
        <dbReference type="Proteomes" id="UP000579250"/>
    </source>
</evidence>
<dbReference type="Pfam" id="PF01370">
    <property type="entry name" value="Epimerase"/>
    <property type="match status" value="1"/>
</dbReference>
<evidence type="ECO:0000256" key="1">
    <source>
        <dbReference type="SAM" id="MobiDB-lite"/>
    </source>
</evidence>
<comment type="caution">
    <text evidence="3">The sequence shown here is derived from an EMBL/GenBank/DDBJ whole genome shotgun (WGS) entry which is preliminary data.</text>
</comment>
<evidence type="ECO:0000259" key="2">
    <source>
        <dbReference type="Pfam" id="PF01370"/>
    </source>
</evidence>
<keyword evidence="4" id="KW-1185">Reference proteome</keyword>
<dbReference type="InterPro" id="IPR001509">
    <property type="entry name" value="Epimerase_deHydtase"/>
</dbReference>
<feature type="domain" description="NAD-dependent epimerase/dehydratase" evidence="2">
    <location>
        <begin position="8"/>
        <end position="46"/>
    </location>
</feature>
<organism evidence="3 4">
    <name type="scientific">Actinomadura latina</name>
    <dbReference type="NCBI Taxonomy" id="163603"/>
    <lineage>
        <taxon>Bacteria</taxon>
        <taxon>Bacillati</taxon>
        <taxon>Actinomycetota</taxon>
        <taxon>Actinomycetes</taxon>
        <taxon>Streptosporangiales</taxon>
        <taxon>Thermomonosporaceae</taxon>
        <taxon>Actinomadura</taxon>
    </lineage>
</organism>
<feature type="compositionally biased region" description="Low complexity" evidence="1">
    <location>
        <begin position="51"/>
        <end position="73"/>
    </location>
</feature>
<proteinExistence type="predicted"/>
<name>A0A846YYC1_9ACTN</name>
<feature type="compositionally biased region" description="Polar residues" evidence="1">
    <location>
        <begin position="80"/>
        <end position="100"/>
    </location>
</feature>